<feature type="transmembrane region" description="Helical" evidence="1">
    <location>
        <begin position="6"/>
        <end position="27"/>
    </location>
</feature>
<keyword evidence="1" id="KW-0812">Transmembrane</keyword>
<dbReference type="EMBL" id="PDOD01000001">
    <property type="protein sequence ID" value="PYZ94798.1"/>
    <property type="molecule type" value="Genomic_DNA"/>
</dbReference>
<proteinExistence type="predicted"/>
<evidence type="ECO:0008006" key="4">
    <source>
        <dbReference type="Google" id="ProtNLM"/>
    </source>
</evidence>
<feature type="transmembrane region" description="Helical" evidence="1">
    <location>
        <begin position="47"/>
        <end position="64"/>
    </location>
</feature>
<keyword evidence="1" id="KW-1133">Transmembrane helix</keyword>
<evidence type="ECO:0000313" key="3">
    <source>
        <dbReference type="Proteomes" id="UP000248214"/>
    </source>
</evidence>
<keyword evidence="1" id="KW-0472">Membrane</keyword>
<dbReference type="AlphaFoldDB" id="A0A323TJ06"/>
<gene>
    <name evidence="2" type="ORF">CR194_04525</name>
</gene>
<evidence type="ECO:0000313" key="2">
    <source>
        <dbReference type="EMBL" id="PYZ94798.1"/>
    </source>
</evidence>
<feature type="transmembrane region" description="Helical" evidence="1">
    <location>
        <begin position="76"/>
        <end position="95"/>
    </location>
</feature>
<dbReference type="Proteomes" id="UP000248214">
    <property type="component" value="Unassembled WGS sequence"/>
</dbReference>
<sequence>MLETLVHWGNYIGGVVMLVCLVVMLIINKRMGSDERAKSLSSRTFSVMFFLLGAMIVVAVMFSVDESLTSTGYQNLTLVMFALTFLIGTAYMVVLQFRN</sequence>
<dbReference type="RefSeq" id="WP_110608432.1">
    <property type="nucleotide sequence ID" value="NZ_PDOD01000001.1"/>
</dbReference>
<accession>A0A323TJ06</accession>
<comment type="caution">
    <text evidence="2">The sequence shown here is derived from an EMBL/GenBank/DDBJ whole genome shotgun (WGS) entry which is preliminary data.</text>
</comment>
<evidence type="ECO:0000256" key="1">
    <source>
        <dbReference type="SAM" id="Phobius"/>
    </source>
</evidence>
<reference evidence="2 3" key="1">
    <citation type="submission" date="2017-10" db="EMBL/GenBank/DDBJ databases">
        <title>Bacillus sp. nov., a halophilic bacterium isolated from a Keqin Lake.</title>
        <authorList>
            <person name="Wang H."/>
        </authorList>
    </citation>
    <scope>NUCLEOTIDE SEQUENCE [LARGE SCALE GENOMIC DNA]</scope>
    <source>
        <strain evidence="2 3">KQ-12</strain>
    </source>
</reference>
<name>A0A323TJ06_9BACI</name>
<keyword evidence="3" id="KW-1185">Reference proteome</keyword>
<organism evidence="2 3">
    <name type="scientific">Salipaludibacillus keqinensis</name>
    <dbReference type="NCBI Taxonomy" id="2045207"/>
    <lineage>
        <taxon>Bacteria</taxon>
        <taxon>Bacillati</taxon>
        <taxon>Bacillota</taxon>
        <taxon>Bacilli</taxon>
        <taxon>Bacillales</taxon>
        <taxon>Bacillaceae</taxon>
    </lineage>
</organism>
<protein>
    <recommendedName>
        <fullName evidence="4">DUF2178 domain-containing protein</fullName>
    </recommendedName>
</protein>